<dbReference type="AlphaFoldDB" id="A0A412IXI2"/>
<sequence length="334" mass="39975">MENQDVTLYLDSVAHEKLKKDQKLFHIGRAESILIKRIIVNYYPKYNQEMKELNNKIKNSIASQIDPNLISEEAYANIAWNITKYLGERTIKKSVSTDKKDKLHFRINKRENDLDQILMLCPTDATKSEFIANIIYSYLDKPQYEREYIVFKEEWNRLEHAIKENQQVRIVYNSSKNEKSQIIHPYKICVSNEELFNYVLFQTTKDDNLVVSTLHLYNIISVCMLPNERTFTKETLNHFKRMEKNGVQYSINENTIFKVKLTEQGKQLYSYNYLEKPTASDYSDPDNGIYYFDCSKLQFRNYFCRFYSNVEILEPTNYREEFLREIQDIEKLYL</sequence>
<dbReference type="PROSITE" id="PS52050">
    <property type="entry name" value="WYL"/>
    <property type="match status" value="1"/>
</dbReference>
<accession>A0A412IXI2</accession>
<proteinExistence type="predicted"/>
<organism evidence="1 2">
    <name type="scientific">Holdemanella biformis</name>
    <dbReference type="NCBI Taxonomy" id="1735"/>
    <lineage>
        <taxon>Bacteria</taxon>
        <taxon>Bacillati</taxon>
        <taxon>Bacillota</taxon>
        <taxon>Erysipelotrichia</taxon>
        <taxon>Erysipelotrichales</taxon>
        <taxon>Erysipelotrichaceae</taxon>
        <taxon>Holdemanella</taxon>
    </lineage>
</organism>
<reference evidence="1 2" key="1">
    <citation type="submission" date="2018-08" db="EMBL/GenBank/DDBJ databases">
        <title>A genome reference for cultivated species of the human gut microbiota.</title>
        <authorList>
            <person name="Zou Y."/>
            <person name="Xue W."/>
            <person name="Luo G."/>
        </authorList>
    </citation>
    <scope>NUCLEOTIDE SEQUENCE [LARGE SCALE GENOMIC DNA]</scope>
    <source>
        <strain evidence="1 2">AF22-10AC</strain>
    </source>
</reference>
<evidence type="ECO:0000313" key="1">
    <source>
        <dbReference type="EMBL" id="RGS44792.1"/>
    </source>
</evidence>
<dbReference type="Proteomes" id="UP000285274">
    <property type="component" value="Unassembled WGS sequence"/>
</dbReference>
<name>A0A412IXI2_9FIRM</name>
<dbReference type="EMBL" id="QRVM01000055">
    <property type="protein sequence ID" value="RGS44792.1"/>
    <property type="molecule type" value="Genomic_DNA"/>
</dbReference>
<comment type="caution">
    <text evidence="1">The sequence shown here is derived from an EMBL/GenBank/DDBJ whole genome shotgun (WGS) entry which is preliminary data.</text>
</comment>
<gene>
    <name evidence="1" type="ORF">DWX92_09925</name>
</gene>
<protein>
    <submittedName>
        <fullName evidence="1">WYL domain-containing protein</fullName>
    </submittedName>
</protein>
<evidence type="ECO:0000313" key="2">
    <source>
        <dbReference type="Proteomes" id="UP000285274"/>
    </source>
</evidence>
<dbReference type="RefSeq" id="WP_118320493.1">
    <property type="nucleotide sequence ID" value="NZ_QRVM01000055.1"/>
</dbReference>